<dbReference type="PANTHER" id="PTHR14136:SF17">
    <property type="entry name" value="BTB_POZ DOMAIN-CONTAINING PROTEIN KCTD9"/>
    <property type="match status" value="1"/>
</dbReference>
<name>A0A8F5ZGM2_METHU</name>
<feature type="transmembrane region" description="Helical" evidence="1">
    <location>
        <begin position="473"/>
        <end position="490"/>
    </location>
</feature>
<dbReference type="Proteomes" id="UP000694228">
    <property type="component" value="Chromosome"/>
</dbReference>
<dbReference type="OrthoDB" id="148296at2157"/>
<dbReference type="PANTHER" id="PTHR14136">
    <property type="entry name" value="BTB_POZ DOMAIN-CONTAINING PROTEIN KCTD9"/>
    <property type="match status" value="1"/>
</dbReference>
<organism evidence="3 4">
    <name type="scientific">Methanospirillum hungatei</name>
    <dbReference type="NCBI Taxonomy" id="2203"/>
    <lineage>
        <taxon>Archaea</taxon>
        <taxon>Methanobacteriati</taxon>
        <taxon>Methanobacteriota</taxon>
        <taxon>Stenosarchaea group</taxon>
        <taxon>Methanomicrobia</taxon>
        <taxon>Methanomicrobiales</taxon>
        <taxon>Methanospirillaceae</taxon>
        <taxon>Methanospirillum</taxon>
    </lineage>
</organism>
<evidence type="ECO:0000313" key="4">
    <source>
        <dbReference type="Proteomes" id="UP000694228"/>
    </source>
</evidence>
<evidence type="ECO:0000313" key="3">
    <source>
        <dbReference type="EMBL" id="QXO95904.1"/>
    </source>
</evidence>
<dbReference type="AlphaFoldDB" id="A0A8F5ZGM2"/>
<protein>
    <submittedName>
        <fullName evidence="3">Pentapeptide repeat-containing protein</fullName>
    </submittedName>
</protein>
<keyword evidence="1" id="KW-0472">Membrane</keyword>
<feature type="transmembrane region" description="Helical" evidence="1">
    <location>
        <begin position="531"/>
        <end position="552"/>
    </location>
</feature>
<dbReference type="InterPro" id="IPR013099">
    <property type="entry name" value="K_chnl_dom"/>
</dbReference>
<evidence type="ECO:0000256" key="1">
    <source>
        <dbReference type="SAM" id="Phobius"/>
    </source>
</evidence>
<dbReference type="Pfam" id="PF07885">
    <property type="entry name" value="Ion_trans_2"/>
    <property type="match status" value="1"/>
</dbReference>
<keyword evidence="1" id="KW-0812">Transmembrane</keyword>
<feature type="transmembrane region" description="Helical" evidence="1">
    <location>
        <begin position="506"/>
        <end position="525"/>
    </location>
</feature>
<dbReference type="InterPro" id="IPR001646">
    <property type="entry name" value="5peptide_repeat"/>
</dbReference>
<dbReference type="InterPro" id="IPR051082">
    <property type="entry name" value="Pentapeptide-BTB/POZ_domain"/>
</dbReference>
<sequence>MDFSNSFIGLTDFSNSVFYNWVDFSGAKLGSPDFSNVIFFGAALFEGVTFIGDTNFSRASFAKSENSSFSKSDFLSKVNFSESTFPGITDFFGVTFSEGPNFRGAEFSGETNFNEVNFPYCTLFNDVFFGKINFSKATFPNGASFGGVTFSGHTNFISTVFSGMIIFSNSFFSGDIYFSEQNTQDKENRLKATFSDYVFFNGVNLSGWTFFSDIIFPMGVDFSKAIFSGITDFSRTIFKDSSDFSKAIFYSSTNFTNAEFSNITNFSEAIFDIFHDTNMTFSEIIFSGTIFSGETYFSGVTFSSNADILHNAKIMNDFDLSRTNYRHSSIINPQLIGKKAKLLINNSIFEHDLHLDLSTSSDISHLEMISTKVSGNLIIEPMRIGGIINLNNLEVSGEIYGINNISFENYISEENFFRNIKNHYENLGNNHEADEFYFKEMIARRKQKPWYFRIIELPLQKFFFYGTRPGLTFIYWLLFVALFTILYLVLDMTQHPVFNATDLSDFVYFSLTNAITPGYGGMIINPGLGKYLASFEAIVGTFFIASFITIFARKYMRS</sequence>
<keyword evidence="1" id="KW-1133">Transmembrane helix</keyword>
<evidence type="ECO:0000259" key="2">
    <source>
        <dbReference type="Pfam" id="PF07885"/>
    </source>
</evidence>
<accession>A0A8F5ZGM2</accession>
<proteinExistence type="predicted"/>
<dbReference type="Pfam" id="PF13576">
    <property type="entry name" value="Pentapeptide_3"/>
    <property type="match status" value="3"/>
</dbReference>
<gene>
    <name evidence="3" type="ORF">KSK55_05820</name>
</gene>
<dbReference type="EMBL" id="CP077107">
    <property type="protein sequence ID" value="QXO95904.1"/>
    <property type="molecule type" value="Genomic_DNA"/>
</dbReference>
<reference evidence="3 4" key="1">
    <citation type="submission" date="2021-06" db="EMBL/GenBank/DDBJ databases">
        <title>Complete genome sequence of the secondary alcohol utilizing methanogen Methanospirillum hungatei strain GP1.</title>
        <authorList>
            <person name="Day L.A."/>
            <person name="Costa K.C."/>
        </authorList>
    </citation>
    <scope>NUCLEOTIDE SEQUENCE [LARGE SCALE GENOMIC DNA]</scope>
    <source>
        <strain evidence="3 4">GP1</strain>
    </source>
</reference>
<feature type="domain" description="Potassium channel" evidence="2">
    <location>
        <begin position="477"/>
        <end position="555"/>
    </location>
</feature>